<gene>
    <name evidence="2" type="ORF">F3W84_10340</name>
</gene>
<sequence>MSHQPLHQVADIVRSKNAGPYRITFDIIFTDKGRYHAVRDSGAITPQSVANAYGLDVAQISSFFKIDQAMAIKVTIKRPIAQGAAGDGDMYGCQHHVPLMNILVPPTNPKGDNG</sequence>
<dbReference type="InterPro" id="IPR025496">
    <property type="entry name" value="DUF4387"/>
</dbReference>
<proteinExistence type="predicted"/>
<evidence type="ECO:0000259" key="1">
    <source>
        <dbReference type="Pfam" id="PF14330"/>
    </source>
</evidence>
<evidence type="ECO:0000313" key="2">
    <source>
        <dbReference type="EMBL" id="KAA9368280.1"/>
    </source>
</evidence>
<dbReference type="Proteomes" id="UP000327108">
    <property type="component" value="Unassembled WGS sequence"/>
</dbReference>
<evidence type="ECO:0000313" key="3">
    <source>
        <dbReference type="Proteomes" id="UP000327108"/>
    </source>
</evidence>
<accession>A0A5N1JY64</accession>
<dbReference type="EMBL" id="VYXQ01000008">
    <property type="protein sequence ID" value="KAA9368280.1"/>
    <property type="molecule type" value="Genomic_DNA"/>
</dbReference>
<name>A0A5N1JY64_9HYPH</name>
<dbReference type="RefSeq" id="WP_151093323.1">
    <property type="nucleotide sequence ID" value="NZ_JBLZNM010000008.1"/>
</dbReference>
<feature type="domain" description="DUF4387" evidence="1">
    <location>
        <begin position="6"/>
        <end position="102"/>
    </location>
</feature>
<dbReference type="Pfam" id="PF14330">
    <property type="entry name" value="DUF4387"/>
    <property type="match status" value="1"/>
</dbReference>
<protein>
    <submittedName>
        <fullName evidence="2">DUF4387 domain-containing protein</fullName>
    </submittedName>
</protein>
<organism evidence="2 3">
    <name type="scientific">Ochrobactrum quorumnocens</name>
    <dbReference type="NCBI Taxonomy" id="271865"/>
    <lineage>
        <taxon>Bacteria</taxon>
        <taxon>Pseudomonadati</taxon>
        <taxon>Pseudomonadota</taxon>
        <taxon>Alphaproteobacteria</taxon>
        <taxon>Hyphomicrobiales</taxon>
        <taxon>Brucellaceae</taxon>
        <taxon>Brucella/Ochrobactrum group</taxon>
        <taxon>Ochrobactrum</taxon>
    </lineage>
</organism>
<reference evidence="2 3" key="1">
    <citation type="submission" date="2019-09" db="EMBL/GenBank/DDBJ databases">
        <title>Biological control of the noxious weed angled onion (Allium triquetrum) thwarted by endophytic bacteria in Victoria, Australia.</title>
        <authorList>
            <person name="Tehranchian P."/>
            <person name="Adair R.J."/>
            <person name="Van T.H."/>
            <person name="Morrison P.D."/>
            <person name="Williams H."/>
            <person name="Lawrie A.C."/>
        </authorList>
    </citation>
    <scope>NUCLEOTIDE SEQUENCE [LARGE SCALE GENOMIC DNA]</scope>
    <source>
        <strain evidence="2 3">RPTAtOch1</strain>
    </source>
</reference>
<dbReference type="AlphaFoldDB" id="A0A5N1JY64"/>
<keyword evidence="3" id="KW-1185">Reference proteome</keyword>
<comment type="caution">
    <text evidence="2">The sequence shown here is derived from an EMBL/GenBank/DDBJ whole genome shotgun (WGS) entry which is preliminary data.</text>
</comment>